<dbReference type="Pfam" id="PF05050">
    <property type="entry name" value="Methyltransf_21"/>
    <property type="match status" value="1"/>
</dbReference>
<dbReference type="GO" id="GO:0032259">
    <property type="term" value="P:methylation"/>
    <property type="evidence" value="ECO:0007669"/>
    <property type="project" value="UniProtKB-KW"/>
</dbReference>
<comment type="caution">
    <text evidence="2">The sequence shown here is derived from an EMBL/GenBank/DDBJ whole genome shotgun (WGS) entry which is preliminary data.</text>
</comment>
<reference evidence="2 3" key="1">
    <citation type="submission" date="2019-02" db="EMBL/GenBank/DDBJ databases">
        <title>Pedobacter sp. RP-3-8 sp. nov., isolated from Arctic soil.</title>
        <authorList>
            <person name="Dahal R.H."/>
        </authorList>
    </citation>
    <scope>NUCLEOTIDE SEQUENCE [LARGE SCALE GENOMIC DNA]</scope>
    <source>
        <strain evidence="2 3">RP-3-8</strain>
    </source>
</reference>
<dbReference type="EMBL" id="SJSM01000006">
    <property type="protein sequence ID" value="TCC96321.1"/>
    <property type="molecule type" value="Genomic_DNA"/>
</dbReference>
<protein>
    <submittedName>
        <fullName evidence="2">FkbM family methyltransferase</fullName>
    </submittedName>
</protein>
<dbReference type="SUPFAM" id="SSF53335">
    <property type="entry name" value="S-adenosyl-L-methionine-dependent methyltransferases"/>
    <property type="match status" value="1"/>
</dbReference>
<dbReference type="RefSeq" id="WP_131609420.1">
    <property type="nucleotide sequence ID" value="NZ_SJSM01000006.1"/>
</dbReference>
<dbReference type="InterPro" id="IPR029063">
    <property type="entry name" value="SAM-dependent_MTases_sf"/>
</dbReference>
<evidence type="ECO:0000259" key="1">
    <source>
        <dbReference type="Pfam" id="PF05050"/>
    </source>
</evidence>
<name>A0A4R0N874_9SPHI</name>
<keyword evidence="3" id="KW-1185">Reference proteome</keyword>
<dbReference type="GO" id="GO:0008168">
    <property type="term" value="F:methyltransferase activity"/>
    <property type="evidence" value="ECO:0007669"/>
    <property type="project" value="UniProtKB-KW"/>
</dbReference>
<dbReference type="Gene3D" id="3.40.50.150">
    <property type="entry name" value="Vaccinia Virus protein VP39"/>
    <property type="match status" value="2"/>
</dbReference>
<dbReference type="Proteomes" id="UP000291117">
    <property type="component" value="Unassembled WGS sequence"/>
</dbReference>
<dbReference type="AlphaFoldDB" id="A0A4R0N874"/>
<accession>A0A4R0N874</accession>
<keyword evidence="2" id="KW-0489">Methyltransferase</keyword>
<dbReference type="OrthoDB" id="5329963at2"/>
<evidence type="ECO:0000313" key="2">
    <source>
        <dbReference type="EMBL" id="TCC96321.1"/>
    </source>
</evidence>
<organism evidence="2 3">
    <name type="scientific">Pedobacter hiemivivus</name>
    <dbReference type="NCBI Taxonomy" id="2530454"/>
    <lineage>
        <taxon>Bacteria</taxon>
        <taxon>Pseudomonadati</taxon>
        <taxon>Bacteroidota</taxon>
        <taxon>Sphingobacteriia</taxon>
        <taxon>Sphingobacteriales</taxon>
        <taxon>Sphingobacteriaceae</taxon>
        <taxon>Pedobacter</taxon>
    </lineage>
</organism>
<evidence type="ECO:0000313" key="3">
    <source>
        <dbReference type="Proteomes" id="UP000291117"/>
    </source>
</evidence>
<dbReference type="InterPro" id="IPR006342">
    <property type="entry name" value="FkbM_mtfrase"/>
</dbReference>
<gene>
    <name evidence="2" type="ORF">EZ444_12875</name>
</gene>
<feature type="domain" description="Methyltransferase FkbM" evidence="1">
    <location>
        <begin position="187"/>
        <end position="262"/>
    </location>
</feature>
<proteinExistence type="predicted"/>
<sequence length="299" mass="34415">MNLFSKLQYKVKSRLNTYKNKQRSEKRKETILDYYGKNEPATPELKAAVAYLKNHPLGVFQDSFTDKYNFKDVEVHKDESKDLLWVNHGGHRLYFKRSYNAITVKLLYNGLLAEQDPESPHRYTAEGFDLKQGDFLLDVGSAEGIFSLSNIELLKKAILFEREPEWVEALEATFEPWKDKVEIISKFVSDQNDADNICIDTFLSVKSFVPDLVKIDVEGAEDRVLKGMELTITQHHPKIALCTYHKQDDFNKFSKYLAERNYTISSTKGVMFFLSPGEALTPPFFRKGLVRAIFSGDTV</sequence>
<keyword evidence="2" id="KW-0808">Transferase</keyword>